<evidence type="ECO:0000313" key="2">
    <source>
        <dbReference type="Proteomes" id="UP000692954"/>
    </source>
</evidence>
<comment type="caution">
    <text evidence="1">The sequence shown here is derived from an EMBL/GenBank/DDBJ whole genome shotgun (WGS) entry which is preliminary data.</text>
</comment>
<reference evidence="1" key="1">
    <citation type="submission" date="2021-01" db="EMBL/GenBank/DDBJ databases">
        <authorList>
            <consortium name="Genoscope - CEA"/>
            <person name="William W."/>
        </authorList>
    </citation>
    <scope>NUCLEOTIDE SEQUENCE</scope>
</reference>
<sequence>MSLKNIIYKPFVLSIKFMRTIVYRLQFNPILLYFKTNSKYFETEIGIYAYLQIIKFVINRQSLQVVNKVAFISEICRTVNKPSDFPTAFPKNF</sequence>
<proteinExistence type="predicted"/>
<keyword evidence="2" id="KW-1185">Reference proteome</keyword>
<dbReference type="EMBL" id="CAJJDN010000370">
    <property type="protein sequence ID" value="CAD8131085.1"/>
    <property type="molecule type" value="Genomic_DNA"/>
</dbReference>
<protein>
    <submittedName>
        <fullName evidence="1">Uncharacterized protein</fullName>
    </submittedName>
</protein>
<name>A0A8S1RVU6_9CILI</name>
<dbReference type="AlphaFoldDB" id="A0A8S1RVU6"/>
<organism evidence="1 2">
    <name type="scientific">Paramecium sonneborni</name>
    <dbReference type="NCBI Taxonomy" id="65129"/>
    <lineage>
        <taxon>Eukaryota</taxon>
        <taxon>Sar</taxon>
        <taxon>Alveolata</taxon>
        <taxon>Ciliophora</taxon>
        <taxon>Intramacronucleata</taxon>
        <taxon>Oligohymenophorea</taxon>
        <taxon>Peniculida</taxon>
        <taxon>Parameciidae</taxon>
        <taxon>Paramecium</taxon>
    </lineage>
</organism>
<evidence type="ECO:0000313" key="1">
    <source>
        <dbReference type="EMBL" id="CAD8131085.1"/>
    </source>
</evidence>
<dbReference type="Proteomes" id="UP000692954">
    <property type="component" value="Unassembled WGS sequence"/>
</dbReference>
<gene>
    <name evidence="1" type="ORF">PSON_ATCC_30995.1.T3700001</name>
</gene>
<accession>A0A8S1RVU6</accession>